<name>A0A8J5M1Y1_9STRA</name>
<evidence type="ECO:0000313" key="2">
    <source>
        <dbReference type="Proteomes" id="UP000709295"/>
    </source>
</evidence>
<accession>A0A8J5M1Y1</accession>
<proteinExistence type="predicted"/>
<gene>
    <name evidence="1" type="ORF">JG688_00016584</name>
</gene>
<reference evidence="1" key="1">
    <citation type="submission" date="2021-01" db="EMBL/GenBank/DDBJ databases">
        <title>Phytophthora aleatoria, a newly-described species from Pinus radiata is distinct from Phytophthora cactorum isolates based on comparative genomics.</title>
        <authorList>
            <person name="Mcdougal R."/>
            <person name="Panda P."/>
            <person name="Williams N."/>
            <person name="Studholme D.J."/>
        </authorList>
    </citation>
    <scope>NUCLEOTIDE SEQUENCE</scope>
    <source>
        <strain evidence="1">NZFS 4037</strain>
    </source>
</reference>
<comment type="caution">
    <text evidence="1">The sequence shown here is derived from an EMBL/GenBank/DDBJ whole genome shotgun (WGS) entry which is preliminary data.</text>
</comment>
<sequence length="109" mass="12481">VSAQETLECRSDDSTWISPSIVERLKAKKYPSISPAERQVMDAAFDSAVHRSGTSSLLGMPEHILFPTELNCIHYLHLTQKICLKHNKKRFISFFSLDFIKKQINTLDM</sequence>
<dbReference type="AlphaFoldDB" id="A0A8J5M1Y1"/>
<dbReference type="EMBL" id="JAENGY010002122">
    <property type="protein sequence ID" value="KAG6945364.1"/>
    <property type="molecule type" value="Genomic_DNA"/>
</dbReference>
<protein>
    <submittedName>
        <fullName evidence="1">Uncharacterized protein</fullName>
    </submittedName>
</protein>
<evidence type="ECO:0000313" key="1">
    <source>
        <dbReference type="EMBL" id="KAG6945364.1"/>
    </source>
</evidence>
<organism evidence="1 2">
    <name type="scientific">Phytophthora aleatoria</name>
    <dbReference type="NCBI Taxonomy" id="2496075"/>
    <lineage>
        <taxon>Eukaryota</taxon>
        <taxon>Sar</taxon>
        <taxon>Stramenopiles</taxon>
        <taxon>Oomycota</taxon>
        <taxon>Peronosporomycetes</taxon>
        <taxon>Peronosporales</taxon>
        <taxon>Peronosporaceae</taxon>
        <taxon>Phytophthora</taxon>
    </lineage>
</organism>
<keyword evidence="2" id="KW-1185">Reference proteome</keyword>
<feature type="non-terminal residue" evidence="1">
    <location>
        <position position="1"/>
    </location>
</feature>
<dbReference type="Proteomes" id="UP000709295">
    <property type="component" value="Unassembled WGS sequence"/>
</dbReference>